<evidence type="ECO:0000256" key="3">
    <source>
        <dbReference type="ARBA" id="ARBA00022763"/>
    </source>
</evidence>
<keyword evidence="2 6" id="KW-0255">Endonuclease</keyword>
<keyword evidence="1 6" id="KW-0540">Nuclease</keyword>
<protein>
    <recommendedName>
        <fullName evidence="6">Very short patch repair endonuclease</fullName>
        <ecNumber evidence="6">3.1.-.-</ecNumber>
    </recommendedName>
</protein>
<evidence type="ECO:0000256" key="6">
    <source>
        <dbReference type="PIRNR" id="PIRNR018267"/>
    </source>
</evidence>
<evidence type="ECO:0000313" key="7">
    <source>
        <dbReference type="EMBL" id="UVO06929.1"/>
    </source>
</evidence>
<reference evidence="7" key="1">
    <citation type="submission" date="2021-12" db="EMBL/GenBank/DDBJ databases">
        <title>Genome sequence of novel Pectobacterium sp. causing blackleg.</title>
        <authorList>
            <person name="Wang J."/>
        </authorList>
    </citation>
    <scope>NUCLEOTIDE SEQUENCE</scope>
    <source>
        <strain evidence="7">BY21311</strain>
    </source>
</reference>
<dbReference type="Pfam" id="PF03852">
    <property type="entry name" value="Vsr"/>
    <property type="match status" value="1"/>
</dbReference>
<dbReference type="NCBIfam" id="TIGR00632">
    <property type="entry name" value="vsr"/>
    <property type="match status" value="1"/>
</dbReference>
<dbReference type="EC" id="3.1.-.-" evidence="6"/>
<dbReference type="AlphaFoldDB" id="A0AAE9NKX5"/>
<dbReference type="SUPFAM" id="SSF52980">
    <property type="entry name" value="Restriction endonuclease-like"/>
    <property type="match status" value="1"/>
</dbReference>
<evidence type="ECO:0000256" key="5">
    <source>
        <dbReference type="ARBA" id="ARBA00023204"/>
    </source>
</evidence>
<keyword evidence="3 6" id="KW-0227">DNA damage</keyword>
<dbReference type="Gene3D" id="3.40.960.10">
    <property type="entry name" value="VSR Endonuclease"/>
    <property type="match status" value="1"/>
</dbReference>
<dbReference type="InterPro" id="IPR004603">
    <property type="entry name" value="DNA_mismatch_endonuc_vsr"/>
</dbReference>
<dbReference type="GO" id="GO:0004519">
    <property type="term" value="F:endonuclease activity"/>
    <property type="evidence" value="ECO:0007669"/>
    <property type="project" value="UniProtKB-KW"/>
</dbReference>
<organism evidence="7 8">
    <name type="scientific">Pectobacterium polonicum</name>
    <dbReference type="NCBI Taxonomy" id="2485124"/>
    <lineage>
        <taxon>Bacteria</taxon>
        <taxon>Pseudomonadati</taxon>
        <taxon>Pseudomonadota</taxon>
        <taxon>Gammaproteobacteria</taxon>
        <taxon>Enterobacterales</taxon>
        <taxon>Pectobacteriaceae</taxon>
        <taxon>Pectobacterium</taxon>
    </lineage>
</organism>
<dbReference type="InterPro" id="IPR011335">
    <property type="entry name" value="Restrct_endonuc-II-like"/>
</dbReference>
<gene>
    <name evidence="7" type="ORF">LW347_13500</name>
</gene>
<evidence type="ECO:0000256" key="2">
    <source>
        <dbReference type="ARBA" id="ARBA00022759"/>
    </source>
</evidence>
<dbReference type="RefSeq" id="WP_130634232.1">
    <property type="nucleotide sequence ID" value="NZ_CP090065.1"/>
</dbReference>
<name>A0AAE9NKX5_9GAMM</name>
<comment type="similarity">
    <text evidence="6">Belongs to the vsr family.</text>
</comment>
<sequence>MDIVDKKTRSRMMSGIKGKNTKPELIVRKYLHAQGFRFRLHVNNLPGRPDIVLPKHRLCIFVHGCFWHHHDGCKYATIPKTRHEFWMKKLIANKQRDIQAKMLLCRTGWRVFELWECGFRDSSVSIDWLTESIFGDTTTLNWPDYICSGDKL</sequence>
<comment type="function">
    <text evidence="6">May nick specific sequences that contain T:G mispairs resulting from m5C-deamination.</text>
</comment>
<dbReference type="Proteomes" id="UP001059272">
    <property type="component" value="Chromosome"/>
</dbReference>
<evidence type="ECO:0000256" key="4">
    <source>
        <dbReference type="ARBA" id="ARBA00022801"/>
    </source>
</evidence>
<dbReference type="GO" id="GO:0016787">
    <property type="term" value="F:hydrolase activity"/>
    <property type="evidence" value="ECO:0007669"/>
    <property type="project" value="UniProtKB-KW"/>
</dbReference>
<dbReference type="GO" id="GO:0006298">
    <property type="term" value="P:mismatch repair"/>
    <property type="evidence" value="ECO:0007669"/>
    <property type="project" value="UniProtKB-UniRule"/>
</dbReference>
<evidence type="ECO:0000256" key="1">
    <source>
        <dbReference type="ARBA" id="ARBA00022722"/>
    </source>
</evidence>
<dbReference type="EMBL" id="CP090065">
    <property type="protein sequence ID" value="UVO06929.1"/>
    <property type="molecule type" value="Genomic_DNA"/>
</dbReference>
<dbReference type="KEGG" id="ppoo:LW347_13500"/>
<accession>A0AAE9NKX5</accession>
<proteinExistence type="inferred from homology"/>
<dbReference type="REBASE" id="661098">
    <property type="entry name" value="V.Ppo21311ORF13495P"/>
</dbReference>
<evidence type="ECO:0000313" key="8">
    <source>
        <dbReference type="Proteomes" id="UP001059272"/>
    </source>
</evidence>
<dbReference type="CDD" id="cd00221">
    <property type="entry name" value="Vsr"/>
    <property type="match status" value="1"/>
</dbReference>
<dbReference type="PIRSF" id="PIRSF018267">
    <property type="entry name" value="VSR_endonuc"/>
    <property type="match status" value="1"/>
</dbReference>
<keyword evidence="5 6" id="KW-0234">DNA repair</keyword>
<keyword evidence="4 6" id="KW-0378">Hydrolase</keyword>